<feature type="region of interest" description="Disordered" evidence="1">
    <location>
        <begin position="1"/>
        <end position="23"/>
    </location>
</feature>
<keyword evidence="3" id="KW-1185">Reference proteome</keyword>
<gene>
    <name evidence="2" type="ORF">MCOR_34161</name>
</gene>
<feature type="compositionally biased region" description="Polar residues" evidence="1">
    <location>
        <begin position="7"/>
        <end position="20"/>
    </location>
</feature>
<accession>A0A6J8CWV4</accession>
<dbReference type="Proteomes" id="UP000507470">
    <property type="component" value="Unassembled WGS sequence"/>
</dbReference>
<protein>
    <submittedName>
        <fullName evidence="2">Uncharacterized protein</fullName>
    </submittedName>
</protein>
<reference evidence="2 3" key="1">
    <citation type="submission" date="2020-06" db="EMBL/GenBank/DDBJ databases">
        <authorList>
            <person name="Li R."/>
            <person name="Bekaert M."/>
        </authorList>
    </citation>
    <scope>NUCLEOTIDE SEQUENCE [LARGE SCALE GENOMIC DNA]</scope>
    <source>
        <strain evidence="3">wild</strain>
    </source>
</reference>
<name>A0A6J8CWV4_MYTCO</name>
<evidence type="ECO:0000313" key="3">
    <source>
        <dbReference type="Proteomes" id="UP000507470"/>
    </source>
</evidence>
<sequence length="164" mass="19429">MTGDSHFLNNESPNNLQFTIRSPEDKQRSKRFLPCVFQTLSWYVGLANSKVEKYQACLDAEKKSYEYMVNNLRQRTKQKEIEKMQSHLQGKLKRAKKETQKYQALLEREFLIRSSIQNLEQSIFESIETQTNHRTPNLMPMVLEKNGFHAKLPDVELVMREFQN</sequence>
<organism evidence="2 3">
    <name type="scientific">Mytilus coruscus</name>
    <name type="common">Sea mussel</name>
    <dbReference type="NCBI Taxonomy" id="42192"/>
    <lineage>
        <taxon>Eukaryota</taxon>
        <taxon>Metazoa</taxon>
        <taxon>Spiralia</taxon>
        <taxon>Lophotrochozoa</taxon>
        <taxon>Mollusca</taxon>
        <taxon>Bivalvia</taxon>
        <taxon>Autobranchia</taxon>
        <taxon>Pteriomorphia</taxon>
        <taxon>Mytilida</taxon>
        <taxon>Mytiloidea</taxon>
        <taxon>Mytilidae</taxon>
        <taxon>Mytilinae</taxon>
        <taxon>Mytilus</taxon>
    </lineage>
</organism>
<dbReference type="AlphaFoldDB" id="A0A6J8CWV4"/>
<dbReference type="EMBL" id="CACVKT020006132">
    <property type="protein sequence ID" value="CAC5399939.1"/>
    <property type="molecule type" value="Genomic_DNA"/>
</dbReference>
<proteinExistence type="predicted"/>
<evidence type="ECO:0000256" key="1">
    <source>
        <dbReference type="SAM" id="MobiDB-lite"/>
    </source>
</evidence>
<evidence type="ECO:0000313" key="2">
    <source>
        <dbReference type="EMBL" id="CAC5399939.1"/>
    </source>
</evidence>